<dbReference type="Pfam" id="PF13602">
    <property type="entry name" value="ADH_zinc_N_2"/>
    <property type="match status" value="1"/>
</dbReference>
<evidence type="ECO:0000256" key="1">
    <source>
        <dbReference type="ARBA" id="ARBA00001957"/>
    </source>
</evidence>
<feature type="region of interest" description="N-terminal hotdog fold" evidence="9">
    <location>
        <begin position="985"/>
        <end position="1106"/>
    </location>
</feature>
<feature type="active site" description="Proton donor; for dehydratase activity" evidence="9">
    <location>
        <position position="3277"/>
    </location>
</feature>
<dbReference type="SMART" id="SM00827">
    <property type="entry name" value="PKS_AT"/>
    <property type="match status" value="2"/>
</dbReference>
<dbReference type="InterPro" id="IPR042104">
    <property type="entry name" value="PKS_dehydratase_sf"/>
</dbReference>
<dbReference type="Gene3D" id="1.10.1200.10">
    <property type="entry name" value="ACP-like"/>
    <property type="match status" value="2"/>
</dbReference>
<feature type="region of interest" description="N-terminal hotdog fold" evidence="9">
    <location>
        <begin position="3083"/>
        <end position="3205"/>
    </location>
</feature>
<evidence type="ECO:0000256" key="7">
    <source>
        <dbReference type="ARBA" id="ARBA00023268"/>
    </source>
</evidence>
<dbReference type="PROSITE" id="PS52019">
    <property type="entry name" value="PKS_MFAS_DH"/>
    <property type="match status" value="2"/>
</dbReference>
<dbReference type="EMBL" id="LC021382">
    <property type="protein sequence ID" value="BAQ25482.1"/>
    <property type="molecule type" value="Genomic_DNA"/>
</dbReference>
<dbReference type="Gene3D" id="3.40.50.11460">
    <property type="match status" value="1"/>
</dbReference>
<dbReference type="Pfam" id="PF00698">
    <property type="entry name" value="Acyl_transf_1"/>
    <property type="match status" value="4"/>
</dbReference>
<dbReference type="PANTHER" id="PTHR43775">
    <property type="entry name" value="FATTY ACID SYNTHASE"/>
    <property type="match status" value="1"/>
</dbReference>
<dbReference type="InterPro" id="IPR013154">
    <property type="entry name" value="ADH-like_N"/>
</dbReference>
<keyword evidence="4" id="KW-0597">Phosphoprotein</keyword>
<evidence type="ECO:0000256" key="3">
    <source>
        <dbReference type="ARBA" id="ARBA00022450"/>
    </source>
</evidence>
<dbReference type="GO" id="GO:0008270">
    <property type="term" value="F:zinc ion binding"/>
    <property type="evidence" value="ECO:0007669"/>
    <property type="project" value="InterPro"/>
</dbReference>
<dbReference type="SUPFAM" id="SSF47336">
    <property type="entry name" value="ACP-like"/>
    <property type="match status" value="2"/>
</dbReference>
<dbReference type="Pfam" id="PF08990">
    <property type="entry name" value="Docking"/>
    <property type="match status" value="1"/>
</dbReference>
<dbReference type="InterPro" id="IPR049551">
    <property type="entry name" value="PKS_DH_C"/>
</dbReference>
<evidence type="ECO:0000256" key="8">
    <source>
        <dbReference type="ARBA" id="ARBA00023315"/>
    </source>
</evidence>
<dbReference type="Gene3D" id="3.40.47.10">
    <property type="match status" value="2"/>
</dbReference>
<dbReference type="InterPro" id="IPR016035">
    <property type="entry name" value="Acyl_Trfase/lysoPLipase"/>
</dbReference>
<dbReference type="SUPFAM" id="SSF50129">
    <property type="entry name" value="GroES-like"/>
    <property type="match status" value="1"/>
</dbReference>
<keyword evidence="8" id="KW-0012">Acyltransferase</keyword>
<dbReference type="InterPro" id="IPR055123">
    <property type="entry name" value="SpnB-like_Rossmann"/>
</dbReference>
<dbReference type="SMART" id="SM00829">
    <property type="entry name" value="PKS_ER"/>
    <property type="match status" value="1"/>
</dbReference>
<dbReference type="CDD" id="cd08956">
    <property type="entry name" value="KR_3_FAS_SDR_x"/>
    <property type="match status" value="2"/>
</dbReference>
<accession>A0A0B6VM52</accession>
<protein>
    <submittedName>
        <fullName evidence="14">Type I polyketide synthase</fullName>
    </submittedName>
</protein>
<dbReference type="Pfam" id="PF21089">
    <property type="entry name" value="PKS_DH_N"/>
    <property type="match status" value="2"/>
</dbReference>
<dbReference type="Gene3D" id="3.30.70.250">
    <property type="entry name" value="Malonyl-CoA ACP transacylase, ACP-binding"/>
    <property type="match status" value="2"/>
</dbReference>
<dbReference type="GO" id="GO:0016491">
    <property type="term" value="F:oxidoreductase activity"/>
    <property type="evidence" value="ECO:0007669"/>
    <property type="project" value="InterPro"/>
</dbReference>
<dbReference type="Pfam" id="PF14765">
    <property type="entry name" value="PS-DH"/>
    <property type="match status" value="2"/>
</dbReference>
<feature type="domain" description="PKS/mFAS DH" evidence="13">
    <location>
        <begin position="985"/>
        <end position="1296"/>
    </location>
</feature>
<feature type="domain" description="Ketosynthase family 3 (KS3)" evidence="12">
    <location>
        <begin position="2139"/>
        <end position="2561"/>
    </location>
</feature>
<keyword evidence="6" id="KW-0045">Antibiotic biosynthesis</keyword>
<feature type="active site" description="Proton acceptor; for dehydratase activity" evidence="9">
    <location>
        <position position="1017"/>
    </location>
</feature>
<dbReference type="SMART" id="SM00823">
    <property type="entry name" value="PKS_PP"/>
    <property type="match status" value="2"/>
</dbReference>
<dbReference type="InterPro" id="IPR049900">
    <property type="entry name" value="PKS_mFAS_DH"/>
</dbReference>
<dbReference type="InterPro" id="IPR036736">
    <property type="entry name" value="ACP-like_sf"/>
</dbReference>
<dbReference type="InterPro" id="IPR049552">
    <property type="entry name" value="PKS_DH_N"/>
</dbReference>
<feature type="domain" description="PKS/mFAS DH" evidence="13">
    <location>
        <begin position="3083"/>
        <end position="3350"/>
    </location>
</feature>
<dbReference type="InterPro" id="IPR020807">
    <property type="entry name" value="PKS_DH"/>
</dbReference>
<dbReference type="InterPro" id="IPR016036">
    <property type="entry name" value="Malonyl_transacylase_ACP-bd"/>
</dbReference>
<dbReference type="FunFam" id="1.10.1200.10:FF:000007">
    <property type="entry name" value="Probable polyketide synthase pks17"/>
    <property type="match status" value="2"/>
</dbReference>
<feature type="compositionally biased region" description="Polar residues" evidence="10">
    <location>
        <begin position="2819"/>
        <end position="2837"/>
    </location>
</feature>
<dbReference type="InterPro" id="IPR015083">
    <property type="entry name" value="NorB/c/GfsB-D-like_docking"/>
</dbReference>
<dbReference type="InterPro" id="IPR036291">
    <property type="entry name" value="NAD(P)-bd_dom_sf"/>
</dbReference>
<dbReference type="Gene3D" id="3.40.50.720">
    <property type="entry name" value="NAD(P)-binding Rossmann-like Domain"/>
    <property type="match status" value="2"/>
</dbReference>
<keyword evidence="5" id="KW-0808">Transferase</keyword>
<dbReference type="InterPro" id="IPR014043">
    <property type="entry name" value="Acyl_transferase_dom"/>
</dbReference>
<comment type="pathway">
    <text evidence="2">Antibiotic biosynthesis.</text>
</comment>
<evidence type="ECO:0000256" key="9">
    <source>
        <dbReference type="PROSITE-ProRule" id="PRU01363"/>
    </source>
</evidence>
<name>A0A0B6VM52_9ACTN</name>
<keyword evidence="3" id="KW-0596">Phosphopantetheine</keyword>
<evidence type="ECO:0000313" key="14">
    <source>
        <dbReference type="EMBL" id="BAQ25482.1"/>
    </source>
</evidence>
<dbReference type="InterPro" id="IPR006162">
    <property type="entry name" value="Ppantetheine_attach_site"/>
</dbReference>
<feature type="compositionally biased region" description="Polar residues" evidence="10">
    <location>
        <begin position="729"/>
        <end position="746"/>
    </location>
</feature>
<feature type="region of interest" description="C-terminal hotdog fold" evidence="9">
    <location>
        <begin position="1119"/>
        <end position="1296"/>
    </location>
</feature>
<dbReference type="PROSITE" id="PS00012">
    <property type="entry name" value="PHOSPHOPANTETHEINE"/>
    <property type="match status" value="2"/>
</dbReference>
<dbReference type="InterPro" id="IPR020843">
    <property type="entry name" value="ER"/>
</dbReference>
<feature type="region of interest" description="Disordered" evidence="10">
    <location>
        <begin position="728"/>
        <end position="769"/>
    </location>
</feature>
<feature type="domain" description="Ketosynthase family 3 (KS3)" evidence="12">
    <location>
        <begin position="43"/>
        <end position="469"/>
    </location>
</feature>
<dbReference type="PANTHER" id="PTHR43775:SF51">
    <property type="entry name" value="INACTIVE PHENOLPHTHIOCEROL SYNTHESIS POLYKETIDE SYNTHASE TYPE I PKS1-RELATED"/>
    <property type="match status" value="1"/>
</dbReference>
<feature type="active site" description="Proton donor; for dehydratase activity" evidence="9">
    <location>
        <position position="1178"/>
    </location>
</feature>
<dbReference type="Pfam" id="PF16197">
    <property type="entry name" value="KAsynt_C_assoc"/>
    <property type="match status" value="2"/>
</dbReference>
<dbReference type="InterPro" id="IPR001227">
    <property type="entry name" value="Ac_transferase_dom_sf"/>
</dbReference>
<dbReference type="PROSITE" id="PS50075">
    <property type="entry name" value="CARRIER"/>
    <property type="match status" value="2"/>
</dbReference>
<dbReference type="InterPro" id="IPR013968">
    <property type="entry name" value="PKS_KR"/>
</dbReference>
<sequence>MNARTQRAEVTVSQEKLHDYLLRATTDLRQTRRRLREYEERAREPIAIVGMGCRFPAGSTSPERLWELLVAGRDAVTDFPVGRGWDTDRLYDPDPDRPGSSYVRTGAFVGDADQFDADFFGISPREALATDPQQRILLEVAWETLERAGLDPAGLRHSSTGVFVGTNGQDYVKHLSGAVAGAEGFLATGNIASVVSGRISYVLGLEGPAVTVDTACSSSLVATHLAIQALRNDECGLALAGGVTIMATPTTFVEFSRQRGLAPDGRCKPFAEAADGTGWGEGAGLILLERLSDARRNGHRVLAVIRGSAVNQDGASNGLTAPNGPSQQRVIQAALASARLTPADVDAVEAHGTGTTLGDPIEAQALLATYGQQRTGGQPLWLGSIKSNIGHTQAAAGVAGIIKMVEAIQRGVLPKTLHVDAPSSHVDWSAGEVALLTGNTPWPEHGRPRRAGVSSFGISGTNAHLIIEQAPAGEDAPAEGPPADGPSPEASVSVRLPWLLSARTPAALRDQAANLANHLAQHPDQDPAAIAAALLTTRTAFTERAAVLPGTDPVEALRALAEDRPHPALLQHTATHAGRTVFVFPGQGGQWLGMGRELAEQSPVFAAHLDACATALRPYVDWDLHTVLHDDNPDWLTRVDVVQPVLFAVMTGLAAVWRHHGITPDAVIGHSQGEIAAAHAAGALTLDDAAKVVALRAKALRALIGRGDMASLALPADQVTELLTRLTADPTTPDHTSHPANNTNTDGDPEADAQANADTHGTNAGTNRDATPRAYIATINGPNATVIAGDPDAIATAVAHCKDHDIPARVLPVGYASHTPHVEALHDEIHAALRDVTPTPTEVAFYSTYTGDRIDTDTLTADYWYDNLRHPVQFQTATQALLRDGHTTFVEVSPHPVLIQPIEDTADQHDIIALPTLRRDTTNQLTTALATAHAQGLPVDWTPLLPAQRTPVDLPTYPFQRQRYWLQAPPAISDAADLGQAPAEHPLLAAAIELPDQQGHLFTGRLTLDRQPWLADHAVTGAVLLPGTAYVDLALHAGHHTGHPHLDDLTIEAPLTLHPDSDLHLHVEVGPDQDGRRSIAVHTRPAQDDTWTRHATGTLTRTAPAYQPDPDAAWPPPGATPVDLTDFYATLAATGLHYGPAFQGVRAVWRDGDTRYADIHLPDDQDTSGYGIHPALLDAALHPMAATATAPKLPFSWAAVTLHATGARHLRVRLQPAGDDALRLDATDPAGAPVVTVGTLTVRPLPAGHLGDDRSLRDSLFQLDWKPIAPPAGEHPAIKVLDLGAARQLLAGGGPPPEVLVVTPASDDPDLPAAAHAVGEELIGLLQAWSADDRGHDGRLVVLTRGAVAAYAGEDVPDLAASVLWGLVRAAQAEHPGRFVLVDHDGGPTSRDALAAAVASGEPQLAVRQGALLVPRLGRPRAGAALVAPAAGRWRLAVAAEGTYTGLTLAPAEALPDAPGPGEVRVAVRAAGLNFRDAMVALGTYPGTAELGSEAAGVVTAVGPGVSDLAVGDRVMGLFTGALTQVADVDRRFLAPVPPGWSDVAAASAPVAFVTAYYALRDLADVRAGESLLVHAAAGGVGTAAVQLARLWQVELYGTASPGKWAALAGQGLTGERVASSRDTGFEAAFRAATGGRGVDVVLNALAGEFVDASLRLLAPNGRFVEMGKTDVRDAAEVADRHRGVRYRAFDVAEAGPDRIQEILAELSALFAAGRLRPLPVTARDVRLAPAALRELGQGRTVGKLAVTVPRGLRAGAGRPLDPDGTVLVTGGTGTLGGLVATHLVRTGQATRLVLASRGGATAPGAAELVERLRDLGATVSVVGCDTADPAAVADLVAGIPAAHPLTAVVHAAGGLDDATIGSLTPARWHAVLRPKVDAAWHLHRATAHLDLAAFVLFSSAAGALGNAGQGNYAAGNTFLDALAHHRAARGLPAVSLAWGPWAQRSGLTGGLDERATDRMARGLRPLATEEALRLFDEGLAGAHPHLVPVAVDLAGLRRQAAGAPLPAVLADLVRAPARRAAALLDGGPSLRDRLAALDDAGRRDHLLEVVRGQAAAVLGHDSPAGVAPGRPFKELGFDSLTAVELRNRLNTATGLRLPATLVFDHPTPEALVRFLAAELGGGAALPVAAVGAAAVGPDEPVAIVGMACRYPGAESAEQLWSAIHAGLDATTTMPTDRGWDVAGIYSAEPQPGRTYTTRGAFLPDAGAFDAEFFGINPREALATDPQQRLLLETAWEALEQAGLDPAALRGSPTGVFAGVVAQNYAPASVDAHPEVAGYLMTGSTTSVASGRVAYAFGFEGPAITVDTACSSSLVATHLAVQALRHGECTLALAGGASVMAAPGIFAEFSRQRGLAPDGRCKPFAAAADGFALGEGVGLLVLERLSDAQRNGHRVLAVIRGSAVNQDGASNGLTAPNGPSQQRVIRQALANARLDPADVDAVEAHGTGTTLGDPIEAQALLATYGQDRSEPLWLGSIKSNIGHTQAAAGVAGIIKMVQALRHGTLPRTLHVDAPTPHVDWTAGAVALLTENTPWPDRDRPRRAGVSSFGISGTNAHLILEQAPASTGPAPASTGRAAGGAQPAGVVPLPWLLSARSPAALRDQAARLSAYLGQHPDVPADAVAATLLTRSGFARRAAVLPGADPVDALRALAEDRPHPALLQHTAAHHGRVVFVFPGQGGQWLGMGRELAEQSPVFAAHLDACATALRPYVDWDLHTVLHDDDPDWLTRVDVIQPVLFAVMTGLAAVWRHHGIVPDAVIGHSQGEIAAAHAAGALTLDDAAKIVALRAKALRALIGHGDMASLALPADQVTELLTRLTGDTATPDHTSHPANNTNTDGDPEADAQANADTHGTNAGTNRDATPRAYIATINGPNATVIAGDPDAVATIVAHCKERDIPARVLPVGYASHTPHVEALRDDIHTALHGITPTATDVAFYSTFTGDRIDPTELTAEYWYDNLRYPVQFQTATEALLRDGHTTFIEVSPHPVLIQPIEDTADQTEEGTDQHDIVTLATLRRDTTNQLTTALATAHTHGLPVDWTPLLPTQPTPVDLPTYPFQRQHYWLRPAATVSDAADLGQAPAEHPLLAAAVELPDQQGHLFTGRLTLDRQPWLADHAVTGTVLLPGTAYVDLALHAGHHTGHPHLDDLTIEAPLTLDPDSDVRLHVEVGAADDDGRRTVTIRTRPADDEVWTRHATGTLATAAPPAGERPAGPWPPAGAVPVDTTGLYDTLAAAGLHYGPAFQSVRAVWQDGDSLHAEVQLPDEVGVTGYGLHPALLDAALHPVAATAGELKLPFAWSGVALHRTAARQLRVRLTPTGDDSVRLDATDPAGAPVVSVDGLTVRPLPAAHLRRHSTRDALFQLDWKPSTTPVTALTGEPVRDLAGLAELLAAGGPAPAVVLVAPGVPEGPLPAAVTELVTRTAGALRDWLADDRFADSRLVVLTRQSVATRPDEEVADLAAAALWGLVRSAQSEHPDRFLLLDHDGEPTGVPLAEPQAAVRDGVVVVPRLVRAVSHVEPVVSPLDPDGTVLISGGTGTLGALLAAHLVDRHRVRRLVLTSRRGPGAPGAAELLRRLHERGARVRVVAGDVADPETVAAALGAVEPDHPLTAVFHAAGVLDDAALHTLTDRQIRDVLRPKVDGAWHLHRATRDLDLAAFVLYSSVAGVLGGPGQAHYAAANTFLDALAHHRRATGLPATALAWGHWAETSALTGTLGEVDRARLARGIRPMATELALDLLDTALPGDKQPVLVPAALDLAGLRAHAGDGDLPPLLRALLPAARSRVVAPPPDLSGLAEADRRRVLTELVRGHVAAVLGHADAGQVAPDQAFRALGFDSLTAVELRNRLTGATGLRLPAALVFDYPTVSALVEHLVTRTAGPGDGGVAGALRHLDEVEAAVLAAGGAPAGDDRAAIANRLRALLSRLDGADRPAAADVRERLDGASADEIFAFIDNDLGRG</sequence>
<dbReference type="CDD" id="cd00833">
    <property type="entry name" value="PKS"/>
    <property type="match status" value="2"/>
</dbReference>
<dbReference type="InterPro" id="IPR014030">
    <property type="entry name" value="Ketoacyl_synth_N"/>
</dbReference>
<dbReference type="Pfam" id="PF22953">
    <property type="entry name" value="SpnB_Rossmann"/>
    <property type="match status" value="2"/>
</dbReference>
<evidence type="ECO:0000259" key="12">
    <source>
        <dbReference type="PROSITE" id="PS52004"/>
    </source>
</evidence>
<dbReference type="Gene3D" id="3.30.70.3290">
    <property type="match status" value="2"/>
</dbReference>
<dbReference type="InterPro" id="IPR002364">
    <property type="entry name" value="Quin_OxRdtase/zeta-crystal_CS"/>
</dbReference>
<dbReference type="SMART" id="SM00822">
    <property type="entry name" value="PKS_KR"/>
    <property type="match status" value="2"/>
</dbReference>
<evidence type="ECO:0000256" key="5">
    <source>
        <dbReference type="ARBA" id="ARBA00022679"/>
    </source>
</evidence>
<dbReference type="Pfam" id="PF08659">
    <property type="entry name" value="KR"/>
    <property type="match status" value="2"/>
</dbReference>
<evidence type="ECO:0000259" key="13">
    <source>
        <dbReference type="PROSITE" id="PS52019"/>
    </source>
</evidence>
<dbReference type="InterPro" id="IPR020806">
    <property type="entry name" value="PKS_PP-bd"/>
</dbReference>
<dbReference type="FunFam" id="3.40.50.720:FF:000209">
    <property type="entry name" value="Polyketide synthase Pks12"/>
    <property type="match status" value="1"/>
</dbReference>
<dbReference type="Gene3D" id="3.40.366.10">
    <property type="entry name" value="Malonyl-Coenzyme A Acyl Carrier Protein, domain 2"/>
    <property type="match status" value="2"/>
</dbReference>
<dbReference type="PROSITE" id="PS01162">
    <property type="entry name" value="QOR_ZETA_CRYSTAL"/>
    <property type="match status" value="1"/>
</dbReference>
<dbReference type="SMART" id="SM01294">
    <property type="entry name" value="PKS_PP_betabranch"/>
    <property type="match status" value="2"/>
</dbReference>
<dbReference type="InterPro" id="IPR057326">
    <property type="entry name" value="KR_dom"/>
</dbReference>
<dbReference type="Pfam" id="PF02801">
    <property type="entry name" value="Ketoacyl-synt_C"/>
    <property type="match status" value="2"/>
</dbReference>
<dbReference type="InterPro" id="IPR014031">
    <property type="entry name" value="Ketoacyl_synth_C"/>
</dbReference>
<feature type="compositionally biased region" description="Polar residues" evidence="10">
    <location>
        <begin position="756"/>
        <end position="769"/>
    </location>
</feature>
<evidence type="ECO:0000256" key="6">
    <source>
        <dbReference type="ARBA" id="ARBA00023194"/>
    </source>
</evidence>
<dbReference type="InterPro" id="IPR011032">
    <property type="entry name" value="GroES-like_sf"/>
</dbReference>
<dbReference type="GO" id="GO:0006633">
    <property type="term" value="P:fatty acid biosynthetic process"/>
    <property type="evidence" value="ECO:0007669"/>
    <property type="project" value="TreeGrafter"/>
</dbReference>
<dbReference type="InterPro" id="IPR009081">
    <property type="entry name" value="PP-bd_ACP"/>
</dbReference>
<dbReference type="InterPro" id="IPR020841">
    <property type="entry name" value="PKS_Beta-ketoAc_synthase_dom"/>
</dbReference>
<dbReference type="PROSITE" id="PS52004">
    <property type="entry name" value="KS3_2"/>
    <property type="match status" value="2"/>
</dbReference>
<proteinExistence type="predicted"/>
<dbReference type="FunFam" id="3.40.47.10:FF:000019">
    <property type="entry name" value="Polyketide synthase type I"/>
    <property type="match status" value="2"/>
</dbReference>
<feature type="domain" description="Carrier" evidence="11">
    <location>
        <begin position="2045"/>
        <end position="2120"/>
    </location>
</feature>
<dbReference type="SMART" id="SM00825">
    <property type="entry name" value="PKS_KS"/>
    <property type="match status" value="2"/>
</dbReference>
<dbReference type="InterPro" id="IPR032821">
    <property type="entry name" value="PKS_assoc"/>
</dbReference>
<dbReference type="InterPro" id="IPR050091">
    <property type="entry name" value="PKS_NRPS_Biosynth_Enz"/>
</dbReference>
<feature type="domain" description="Carrier" evidence="11">
    <location>
        <begin position="3800"/>
        <end position="3875"/>
    </location>
</feature>
<dbReference type="Pfam" id="PF08240">
    <property type="entry name" value="ADH_N"/>
    <property type="match status" value="1"/>
</dbReference>
<dbReference type="SUPFAM" id="SSF52151">
    <property type="entry name" value="FabD/lysophospholipase-like"/>
    <property type="match status" value="2"/>
</dbReference>
<evidence type="ECO:0000256" key="10">
    <source>
        <dbReference type="SAM" id="MobiDB-lite"/>
    </source>
</evidence>
<feature type="region of interest" description="C-terminal hotdog fold" evidence="9">
    <location>
        <begin position="3218"/>
        <end position="3350"/>
    </location>
</feature>
<dbReference type="SUPFAM" id="SSF55048">
    <property type="entry name" value="Probable ACP-binding domain of malonyl-CoA ACP transacylase"/>
    <property type="match status" value="2"/>
</dbReference>
<dbReference type="Gene3D" id="3.90.180.10">
    <property type="entry name" value="Medium-chain alcohol dehydrogenases, catalytic domain"/>
    <property type="match status" value="1"/>
</dbReference>
<feature type="region of interest" description="Disordered" evidence="10">
    <location>
        <begin position="2819"/>
        <end position="2860"/>
    </location>
</feature>
<dbReference type="Gene3D" id="3.10.129.110">
    <property type="entry name" value="Polyketide synthase dehydratase"/>
    <property type="match status" value="2"/>
</dbReference>
<comment type="cofactor">
    <cofactor evidence="1">
        <name>pantetheine 4'-phosphate</name>
        <dbReference type="ChEBI" id="CHEBI:47942"/>
    </cofactor>
</comment>
<evidence type="ECO:0000259" key="11">
    <source>
        <dbReference type="PROSITE" id="PS50075"/>
    </source>
</evidence>
<dbReference type="CDD" id="cd05195">
    <property type="entry name" value="enoyl_red"/>
    <property type="match status" value="1"/>
</dbReference>
<reference evidence="14" key="1">
    <citation type="submission" date="2015-01" db="EMBL/GenBank/DDBJ databases">
        <title>Characterization of the biosynthetic gene cluster for maklamicin, a spirotetronate-class antibiotic of the endophytic Micromonospora sp. GMKU326.</title>
        <authorList>
            <person name="Kitani S."/>
            <person name="Ratama D."/>
            <person name="Hashimoto J."/>
            <person name="Thamchaipenet A."/>
            <person name="Igarashi Y."/>
            <person name="Shin-ya K."/>
            <person name="Ikeda H."/>
            <person name="Nihira T."/>
        </authorList>
    </citation>
    <scope>NUCLEOTIDE SEQUENCE</scope>
    <source>
        <strain evidence="14">GMKU326</strain>
    </source>
</reference>
<dbReference type="GO" id="GO:0031177">
    <property type="term" value="F:phosphopantetheine binding"/>
    <property type="evidence" value="ECO:0007669"/>
    <property type="project" value="InterPro"/>
</dbReference>
<dbReference type="SUPFAM" id="SSF53901">
    <property type="entry name" value="Thiolase-like"/>
    <property type="match status" value="2"/>
</dbReference>
<dbReference type="SMART" id="SM00826">
    <property type="entry name" value="PKS_DH"/>
    <property type="match status" value="2"/>
</dbReference>
<keyword evidence="7" id="KW-0511">Multifunctional enzyme</keyword>
<dbReference type="Pfam" id="PF00550">
    <property type="entry name" value="PP-binding"/>
    <property type="match status" value="2"/>
</dbReference>
<evidence type="ECO:0000256" key="2">
    <source>
        <dbReference type="ARBA" id="ARBA00004792"/>
    </source>
</evidence>
<dbReference type="SUPFAM" id="SSF51735">
    <property type="entry name" value="NAD(P)-binding Rossmann-fold domains"/>
    <property type="match status" value="5"/>
</dbReference>
<dbReference type="GO" id="GO:0033068">
    <property type="term" value="P:macrolide biosynthetic process"/>
    <property type="evidence" value="ECO:0007669"/>
    <property type="project" value="UniProtKB-ARBA"/>
</dbReference>
<dbReference type="GO" id="GO:0004312">
    <property type="term" value="F:fatty acid synthase activity"/>
    <property type="evidence" value="ECO:0007669"/>
    <property type="project" value="TreeGrafter"/>
</dbReference>
<organism evidence="14">
    <name type="scientific">Micromonospora sp. GMKU326</name>
    <dbReference type="NCBI Taxonomy" id="718015"/>
    <lineage>
        <taxon>Bacteria</taxon>
        <taxon>Bacillati</taxon>
        <taxon>Actinomycetota</taxon>
        <taxon>Actinomycetes</taxon>
        <taxon>Micromonosporales</taxon>
        <taxon>Micromonosporaceae</taxon>
        <taxon>Micromonospora</taxon>
    </lineage>
</organism>
<feature type="compositionally biased region" description="Polar residues" evidence="10">
    <location>
        <begin position="2847"/>
        <end position="2860"/>
    </location>
</feature>
<evidence type="ECO:0000256" key="4">
    <source>
        <dbReference type="ARBA" id="ARBA00022553"/>
    </source>
</evidence>
<dbReference type="Pfam" id="PF00109">
    <property type="entry name" value="ketoacyl-synt"/>
    <property type="match status" value="2"/>
</dbReference>
<feature type="active site" description="Proton acceptor; for dehydratase activity" evidence="9">
    <location>
        <position position="3115"/>
    </location>
</feature>
<dbReference type="InterPro" id="IPR016039">
    <property type="entry name" value="Thiolase-like"/>
</dbReference>